<evidence type="ECO:0000313" key="1">
    <source>
        <dbReference type="EMBL" id="KAF9063648.1"/>
    </source>
</evidence>
<sequence length="175" mass="19439">MSVDENTYKNDASVLAICINTERVLRADMILHYQFMGTDAPRQTSRSAESVYSSASLMRPEPLSPKTSLKPSAWLKRAFFKEVNAYISIDADDSHYTRAIGTVELDSQKSRITSTSETNLLPMNGVLIRELLAIPECYNKNGDAIYIIGKDGNTTDFTVTVGRIFAMSLVDSLSR</sequence>
<gene>
    <name evidence="1" type="ORF">BDP27DRAFT_1426662</name>
</gene>
<name>A0A9P5U3F3_9AGAR</name>
<evidence type="ECO:0000313" key="2">
    <source>
        <dbReference type="Proteomes" id="UP000772434"/>
    </source>
</evidence>
<organism evidence="1 2">
    <name type="scientific">Rhodocollybia butyracea</name>
    <dbReference type="NCBI Taxonomy" id="206335"/>
    <lineage>
        <taxon>Eukaryota</taxon>
        <taxon>Fungi</taxon>
        <taxon>Dikarya</taxon>
        <taxon>Basidiomycota</taxon>
        <taxon>Agaricomycotina</taxon>
        <taxon>Agaricomycetes</taxon>
        <taxon>Agaricomycetidae</taxon>
        <taxon>Agaricales</taxon>
        <taxon>Marasmiineae</taxon>
        <taxon>Omphalotaceae</taxon>
        <taxon>Rhodocollybia</taxon>
    </lineage>
</organism>
<protein>
    <submittedName>
        <fullName evidence="1">Uncharacterized protein</fullName>
    </submittedName>
</protein>
<reference evidence="1" key="1">
    <citation type="submission" date="2020-11" db="EMBL/GenBank/DDBJ databases">
        <authorList>
            <consortium name="DOE Joint Genome Institute"/>
            <person name="Ahrendt S."/>
            <person name="Riley R."/>
            <person name="Andreopoulos W."/>
            <person name="Labutti K."/>
            <person name="Pangilinan J."/>
            <person name="Ruiz-Duenas F.J."/>
            <person name="Barrasa J.M."/>
            <person name="Sanchez-Garcia M."/>
            <person name="Camarero S."/>
            <person name="Miyauchi S."/>
            <person name="Serrano A."/>
            <person name="Linde D."/>
            <person name="Babiker R."/>
            <person name="Drula E."/>
            <person name="Ayuso-Fernandez I."/>
            <person name="Pacheco R."/>
            <person name="Padilla G."/>
            <person name="Ferreira P."/>
            <person name="Barriuso J."/>
            <person name="Kellner H."/>
            <person name="Castanera R."/>
            <person name="Alfaro M."/>
            <person name="Ramirez L."/>
            <person name="Pisabarro A.G."/>
            <person name="Kuo A."/>
            <person name="Tritt A."/>
            <person name="Lipzen A."/>
            <person name="He G."/>
            <person name="Yan M."/>
            <person name="Ng V."/>
            <person name="Cullen D."/>
            <person name="Martin F."/>
            <person name="Rosso M.-N."/>
            <person name="Henrissat B."/>
            <person name="Hibbett D."/>
            <person name="Martinez A.T."/>
            <person name="Grigoriev I.V."/>
        </authorList>
    </citation>
    <scope>NUCLEOTIDE SEQUENCE</scope>
    <source>
        <strain evidence="1">AH 40177</strain>
    </source>
</reference>
<proteinExistence type="predicted"/>
<dbReference type="AlphaFoldDB" id="A0A9P5U3F3"/>
<accession>A0A9P5U3F3</accession>
<dbReference type="Proteomes" id="UP000772434">
    <property type="component" value="Unassembled WGS sequence"/>
</dbReference>
<keyword evidence="2" id="KW-1185">Reference proteome</keyword>
<comment type="caution">
    <text evidence="1">The sequence shown here is derived from an EMBL/GenBank/DDBJ whole genome shotgun (WGS) entry which is preliminary data.</text>
</comment>
<dbReference type="EMBL" id="JADNRY010000141">
    <property type="protein sequence ID" value="KAF9063648.1"/>
    <property type="molecule type" value="Genomic_DNA"/>
</dbReference>